<proteinExistence type="predicted"/>
<accession>A0A0K2TFD8</accession>
<name>A0A0K2TFD8_LEPSM</name>
<organism evidence="1">
    <name type="scientific">Lepeophtheirus salmonis</name>
    <name type="common">Salmon louse</name>
    <name type="synonym">Caligus salmonis</name>
    <dbReference type="NCBI Taxonomy" id="72036"/>
    <lineage>
        <taxon>Eukaryota</taxon>
        <taxon>Metazoa</taxon>
        <taxon>Ecdysozoa</taxon>
        <taxon>Arthropoda</taxon>
        <taxon>Crustacea</taxon>
        <taxon>Multicrustacea</taxon>
        <taxon>Hexanauplia</taxon>
        <taxon>Copepoda</taxon>
        <taxon>Siphonostomatoida</taxon>
        <taxon>Caligidae</taxon>
        <taxon>Lepeophtheirus</taxon>
    </lineage>
</organism>
<dbReference type="AlphaFoldDB" id="A0A0K2TFD8"/>
<dbReference type="EMBL" id="HACA01007378">
    <property type="protein sequence ID" value="CDW24739.1"/>
    <property type="molecule type" value="Transcribed_RNA"/>
</dbReference>
<evidence type="ECO:0000313" key="1">
    <source>
        <dbReference type="EMBL" id="CDW24739.1"/>
    </source>
</evidence>
<sequence length="57" mass="6553">LERADSPSFASSVFDEISVICYKKLWRICNSYHLSVTNCNRANFRIIEDDAILGTRN</sequence>
<feature type="non-terminal residue" evidence="1">
    <location>
        <position position="1"/>
    </location>
</feature>
<protein>
    <submittedName>
        <fullName evidence="1">Uncharacterized protein</fullName>
    </submittedName>
</protein>
<reference evidence="1" key="1">
    <citation type="submission" date="2014-05" db="EMBL/GenBank/DDBJ databases">
        <authorList>
            <person name="Chronopoulou M."/>
        </authorList>
    </citation>
    <scope>NUCLEOTIDE SEQUENCE</scope>
    <source>
        <tissue evidence="1">Whole organism</tissue>
    </source>
</reference>